<evidence type="ECO:0000259" key="3">
    <source>
        <dbReference type="PROSITE" id="PS00028"/>
    </source>
</evidence>
<dbReference type="Proteomes" id="UP001303160">
    <property type="component" value="Unassembled WGS sequence"/>
</dbReference>
<dbReference type="EMBL" id="MU863920">
    <property type="protein sequence ID" value="KAK4200366.1"/>
    <property type="molecule type" value="Genomic_DNA"/>
</dbReference>
<proteinExistence type="predicted"/>
<name>A0AAN6XHI1_9PEZI</name>
<feature type="transmembrane region" description="Helical" evidence="2">
    <location>
        <begin position="99"/>
        <end position="117"/>
    </location>
</feature>
<evidence type="ECO:0000256" key="2">
    <source>
        <dbReference type="SAM" id="Phobius"/>
    </source>
</evidence>
<keyword evidence="2" id="KW-0812">Transmembrane</keyword>
<feature type="transmembrane region" description="Helical" evidence="2">
    <location>
        <begin position="182"/>
        <end position="203"/>
    </location>
</feature>
<dbReference type="AlphaFoldDB" id="A0AAN6XHI1"/>
<feature type="region of interest" description="Disordered" evidence="1">
    <location>
        <begin position="1"/>
        <end position="21"/>
    </location>
</feature>
<accession>A0AAN6XHI1</accession>
<evidence type="ECO:0000256" key="1">
    <source>
        <dbReference type="SAM" id="MobiDB-lite"/>
    </source>
</evidence>
<keyword evidence="2" id="KW-1133">Transmembrane helix</keyword>
<feature type="region of interest" description="Disordered" evidence="1">
    <location>
        <begin position="31"/>
        <end position="50"/>
    </location>
</feature>
<dbReference type="PROSITE" id="PS00028">
    <property type="entry name" value="ZINC_FINGER_C2H2_1"/>
    <property type="match status" value="1"/>
</dbReference>
<evidence type="ECO:0000313" key="5">
    <source>
        <dbReference type="Proteomes" id="UP001303160"/>
    </source>
</evidence>
<gene>
    <name evidence="4" type="ORF">QBC40DRAFT_200700</name>
</gene>
<keyword evidence="5" id="KW-1185">Reference proteome</keyword>
<dbReference type="InterPro" id="IPR013087">
    <property type="entry name" value="Znf_C2H2_type"/>
</dbReference>
<protein>
    <recommendedName>
        <fullName evidence="3">C2H2-type domain-containing protein</fullName>
    </recommendedName>
</protein>
<evidence type="ECO:0000313" key="4">
    <source>
        <dbReference type="EMBL" id="KAK4200366.1"/>
    </source>
</evidence>
<keyword evidence="2" id="KW-0472">Membrane</keyword>
<reference evidence="4" key="1">
    <citation type="journal article" date="2023" name="Mol. Phylogenet. Evol.">
        <title>Genome-scale phylogeny and comparative genomics of the fungal order Sordariales.</title>
        <authorList>
            <person name="Hensen N."/>
            <person name="Bonometti L."/>
            <person name="Westerberg I."/>
            <person name="Brannstrom I.O."/>
            <person name="Guillou S."/>
            <person name="Cros-Aarteil S."/>
            <person name="Calhoun S."/>
            <person name="Haridas S."/>
            <person name="Kuo A."/>
            <person name="Mondo S."/>
            <person name="Pangilinan J."/>
            <person name="Riley R."/>
            <person name="LaButti K."/>
            <person name="Andreopoulos B."/>
            <person name="Lipzen A."/>
            <person name="Chen C."/>
            <person name="Yan M."/>
            <person name="Daum C."/>
            <person name="Ng V."/>
            <person name="Clum A."/>
            <person name="Steindorff A."/>
            <person name="Ohm R.A."/>
            <person name="Martin F."/>
            <person name="Silar P."/>
            <person name="Natvig D.O."/>
            <person name="Lalanne C."/>
            <person name="Gautier V."/>
            <person name="Ament-Velasquez S.L."/>
            <person name="Kruys A."/>
            <person name="Hutchinson M.I."/>
            <person name="Powell A.J."/>
            <person name="Barry K."/>
            <person name="Miller A.N."/>
            <person name="Grigoriev I.V."/>
            <person name="Debuchy R."/>
            <person name="Gladieux P."/>
            <person name="Hiltunen Thoren M."/>
            <person name="Johannesson H."/>
        </authorList>
    </citation>
    <scope>NUCLEOTIDE SEQUENCE</scope>
    <source>
        <strain evidence="4">CBS 315.58</strain>
    </source>
</reference>
<sequence>MAGISHPKQPGGPDDSPVATVASTMTGTLSSPALSCHTTEAASSDSGRKNSLLTSGSFIETSKLARILKTTAAKGRQLFGGLRRLIAKHGGRVQKTGRIMAAMGGFIVACIALWSAFCAMEDSRKAVRLAEWTAKKDFLEFCQTTQYQETGCEDTKTKTLGPPPTVWIKARMYRPGIGENKFSRGPIVASLGFPFAAILWTMFRKRLRRVVRRQLPARFNITGRTQKPGQRATRRERVPPPITFGSGMGAAFNFDSPFPEGKLDFGHSTSLEHLSPEEMARRKKRRAAQSPAALAPVTFNLLQSKQPRHLRDCLVCSLKFKTTEELTDHSRTHVPVYCWQCDLRGINHDGKTVVTTAGSMSCLANPVFCHYCGDSFARWVREESESKEAEAVRLRKNTTGRYSTGFEVLQASRMLNEGAQDLKVITPLSRFRTSMPPRRPEDYDIVDGITMRM</sequence>
<feature type="domain" description="C2H2-type" evidence="3">
    <location>
        <begin position="313"/>
        <end position="333"/>
    </location>
</feature>
<comment type="caution">
    <text evidence="4">The sequence shown here is derived from an EMBL/GenBank/DDBJ whole genome shotgun (WGS) entry which is preliminary data.</text>
</comment>
<reference evidence="4" key="2">
    <citation type="submission" date="2023-05" db="EMBL/GenBank/DDBJ databases">
        <authorList>
            <consortium name="Lawrence Berkeley National Laboratory"/>
            <person name="Steindorff A."/>
            <person name="Hensen N."/>
            <person name="Bonometti L."/>
            <person name="Westerberg I."/>
            <person name="Brannstrom I.O."/>
            <person name="Guillou S."/>
            <person name="Cros-Aarteil S."/>
            <person name="Calhoun S."/>
            <person name="Haridas S."/>
            <person name="Kuo A."/>
            <person name="Mondo S."/>
            <person name="Pangilinan J."/>
            <person name="Riley R."/>
            <person name="Labutti K."/>
            <person name="Andreopoulos B."/>
            <person name="Lipzen A."/>
            <person name="Chen C."/>
            <person name="Yanf M."/>
            <person name="Daum C."/>
            <person name="Ng V."/>
            <person name="Clum A."/>
            <person name="Ohm R."/>
            <person name="Martin F."/>
            <person name="Silar P."/>
            <person name="Natvig D."/>
            <person name="Lalanne C."/>
            <person name="Gautier V."/>
            <person name="Ament-Velasquez S.L."/>
            <person name="Kruys A."/>
            <person name="Hutchinson M.I."/>
            <person name="Powell A.J."/>
            <person name="Barry K."/>
            <person name="Miller A.N."/>
            <person name="Grigoriev I.V."/>
            <person name="Debuchy R."/>
            <person name="Gladieux P."/>
            <person name="Thoren M.H."/>
            <person name="Johannesson H."/>
        </authorList>
    </citation>
    <scope>NUCLEOTIDE SEQUENCE</scope>
    <source>
        <strain evidence="4">CBS 315.58</strain>
    </source>
</reference>
<organism evidence="4 5">
    <name type="scientific">Triangularia verruculosa</name>
    <dbReference type="NCBI Taxonomy" id="2587418"/>
    <lineage>
        <taxon>Eukaryota</taxon>
        <taxon>Fungi</taxon>
        <taxon>Dikarya</taxon>
        <taxon>Ascomycota</taxon>
        <taxon>Pezizomycotina</taxon>
        <taxon>Sordariomycetes</taxon>
        <taxon>Sordariomycetidae</taxon>
        <taxon>Sordariales</taxon>
        <taxon>Podosporaceae</taxon>
        <taxon>Triangularia</taxon>
    </lineage>
</organism>